<evidence type="ECO:0000313" key="6">
    <source>
        <dbReference type="Proteomes" id="UP000695562"/>
    </source>
</evidence>
<feature type="region of interest" description="Disordered" evidence="2">
    <location>
        <begin position="35"/>
        <end position="105"/>
    </location>
</feature>
<feature type="compositionally biased region" description="Low complexity" evidence="2">
    <location>
        <begin position="81"/>
        <end position="92"/>
    </location>
</feature>
<comment type="caution">
    <text evidence="5">The sequence shown here is derived from an EMBL/GenBank/DDBJ whole genome shotgun (WGS) entry which is preliminary data.</text>
</comment>
<feature type="chain" id="PRO_5035306218" evidence="4">
    <location>
        <begin position="22"/>
        <end position="592"/>
    </location>
</feature>
<evidence type="ECO:0000313" key="5">
    <source>
        <dbReference type="EMBL" id="KAF2076869.1"/>
    </source>
</evidence>
<feature type="region of interest" description="Disordered" evidence="2">
    <location>
        <begin position="560"/>
        <end position="592"/>
    </location>
</feature>
<dbReference type="AlphaFoldDB" id="A0A8J4Q2L3"/>
<feature type="signal peptide" evidence="4">
    <location>
        <begin position="1"/>
        <end position="21"/>
    </location>
</feature>
<keyword evidence="3" id="KW-0812">Transmembrane</keyword>
<keyword evidence="3" id="KW-0472">Membrane</keyword>
<sequence>MKSLMLFIYLVLIFYVGGVIGQLNTQGLGGAVSTPPLSSGPPIPVITPTVHRKSSSPATSKPPITPPIKPLNDSSVHFKSSSETTTEPPSATDFQNSTPTIPGNLKNDVLKKTHDVVTNNTKETLNEIQKSASHVSSTVAGNGTIANKVVNAATGSNSTISEKVVNLGNTSTTIINDGLAAATNKTIQVLNDQVIKENPNDEDKIKDSPLGVGLLDPAKSFIDTLKCLFTCPNGDCALTQAECLESIVILPRCPLQLPIRCSNDTCISGGKCDIDLVLNTNTEYDGCPIGKYQCPNGKCKDSESLCDQCENGLLKCFDNSCLDPCPLPPYYYKPISLKTNILKMDFETLVPIRAHSTPSNYSSPLDIICDIYIQPNTFPKNTSLYINAVADSVIEKVSGEEYWSTKKNDDKDDDAFQLKLISPVINITAYHNEIEQSQFNNPVRFEFNNLGYFTEDDVNSICLAYIDEKEMVWKCVQDKVIITKTKIIGFTTHFTSFALITTYMSDEPNGMFSTKNIPMILGIVFGSIGACGLVVTIGVILHYSSKHGGVRYWFIAKRTPKTTGNSSRNSAEFLSSSSASDDNSQSFTISAI</sequence>
<evidence type="ECO:0000256" key="2">
    <source>
        <dbReference type="SAM" id="MobiDB-lite"/>
    </source>
</evidence>
<dbReference type="OrthoDB" id="20269at2759"/>
<keyword evidence="3" id="KW-1133">Transmembrane helix</keyword>
<organism evidence="5 6">
    <name type="scientific">Polysphondylium violaceum</name>
    <dbReference type="NCBI Taxonomy" id="133409"/>
    <lineage>
        <taxon>Eukaryota</taxon>
        <taxon>Amoebozoa</taxon>
        <taxon>Evosea</taxon>
        <taxon>Eumycetozoa</taxon>
        <taxon>Dictyostelia</taxon>
        <taxon>Dictyosteliales</taxon>
        <taxon>Dictyosteliaceae</taxon>
        <taxon>Polysphondylium</taxon>
    </lineage>
</organism>
<reference evidence="5" key="1">
    <citation type="submission" date="2020-01" db="EMBL/GenBank/DDBJ databases">
        <title>Development of genomics and gene disruption for Polysphondylium violaceum indicates a role for the polyketide synthase stlB in stalk morphogenesis.</title>
        <authorList>
            <person name="Narita B."/>
            <person name="Kawabe Y."/>
            <person name="Kin K."/>
            <person name="Saito T."/>
            <person name="Gibbs R."/>
            <person name="Kuspa A."/>
            <person name="Muzny D."/>
            <person name="Queller D."/>
            <person name="Richards S."/>
            <person name="Strassman J."/>
            <person name="Sucgang R."/>
            <person name="Worley K."/>
            <person name="Schaap P."/>
        </authorList>
    </citation>
    <scope>NUCLEOTIDE SEQUENCE</scope>
    <source>
        <strain evidence="5">QSvi11</strain>
    </source>
</reference>
<feature type="transmembrane region" description="Helical" evidence="3">
    <location>
        <begin position="519"/>
        <end position="541"/>
    </location>
</feature>
<keyword evidence="6" id="KW-1185">Reference proteome</keyword>
<feature type="compositionally biased region" description="Low complexity" evidence="2">
    <location>
        <begin position="566"/>
        <end position="592"/>
    </location>
</feature>
<evidence type="ECO:0000256" key="1">
    <source>
        <dbReference type="ARBA" id="ARBA00023157"/>
    </source>
</evidence>
<dbReference type="InterPro" id="IPR002172">
    <property type="entry name" value="LDrepeatLR_classA_rpt"/>
</dbReference>
<accession>A0A8J4Q2L3</accession>
<protein>
    <submittedName>
        <fullName evidence="5">Uncharacterized protein</fullName>
    </submittedName>
</protein>
<gene>
    <name evidence="5" type="ORF">CYY_001836</name>
</gene>
<keyword evidence="4" id="KW-0732">Signal</keyword>
<keyword evidence="1" id="KW-1015">Disulfide bond</keyword>
<evidence type="ECO:0000256" key="4">
    <source>
        <dbReference type="SAM" id="SignalP"/>
    </source>
</evidence>
<dbReference type="EMBL" id="AJWJ01000046">
    <property type="protein sequence ID" value="KAF2076869.1"/>
    <property type="molecule type" value="Genomic_DNA"/>
</dbReference>
<name>A0A8J4Q2L3_9MYCE</name>
<dbReference type="Proteomes" id="UP000695562">
    <property type="component" value="Unassembled WGS sequence"/>
</dbReference>
<dbReference type="CDD" id="cd00112">
    <property type="entry name" value="LDLa"/>
    <property type="match status" value="1"/>
</dbReference>
<evidence type="ECO:0000256" key="3">
    <source>
        <dbReference type="SAM" id="Phobius"/>
    </source>
</evidence>
<proteinExistence type="predicted"/>